<sequence>MTGQVTELNIVNKGLEGKFHSNSSLFKLPNLKSLICLIPLEISYLSKLYVLSIQSDIRFGHHNFELLLKNLTQLREIDLSFVNIFSTIPLNFSSYLSTLWLQCTQLRGVLPESVVHLSNLKSLDLTDNPHLTVRLYTKPILNLSNIEELNLDDNHLKGPISDFFRFGKFRCIPKGKQFDTFENSSYQGNDGLHGFPLSKDCGGDDGVPQTTTPVELDQEEGEDSPMINLQAVLMGYDCGLVIGLSIIYIMLSNQYPTWFSRMDVRIGTQNC</sequence>
<comment type="caution">
    <text evidence="8">The sequence shown here is derived from an EMBL/GenBank/DDBJ whole genome shotgun (WGS) entry which is preliminary data.</text>
</comment>
<name>A0ABQ7W9C1_SOLTU</name>
<reference evidence="8 9" key="1">
    <citation type="journal article" date="2021" name="bioRxiv">
        <title>Chromosome-scale and haplotype-resolved genome assembly of a tetraploid potato cultivar.</title>
        <authorList>
            <person name="Sun H."/>
            <person name="Jiao W.-B."/>
            <person name="Krause K."/>
            <person name="Campoy J.A."/>
            <person name="Goel M."/>
            <person name="Folz-Donahue K."/>
            <person name="Kukat C."/>
            <person name="Huettel B."/>
            <person name="Schneeberger K."/>
        </authorList>
    </citation>
    <scope>NUCLEOTIDE SEQUENCE [LARGE SCALE GENOMIC DNA]</scope>
    <source>
        <strain evidence="8">SolTubOtavaFocal</strain>
        <tissue evidence="8">Leaves</tissue>
    </source>
</reference>
<keyword evidence="5 7" id="KW-0472">Membrane</keyword>
<keyword evidence="2 7" id="KW-0812">Transmembrane</keyword>
<organism evidence="8 9">
    <name type="scientific">Solanum tuberosum</name>
    <name type="common">Potato</name>
    <dbReference type="NCBI Taxonomy" id="4113"/>
    <lineage>
        <taxon>Eukaryota</taxon>
        <taxon>Viridiplantae</taxon>
        <taxon>Streptophyta</taxon>
        <taxon>Embryophyta</taxon>
        <taxon>Tracheophyta</taxon>
        <taxon>Spermatophyta</taxon>
        <taxon>Magnoliopsida</taxon>
        <taxon>eudicotyledons</taxon>
        <taxon>Gunneridae</taxon>
        <taxon>Pentapetalae</taxon>
        <taxon>asterids</taxon>
        <taxon>lamiids</taxon>
        <taxon>Solanales</taxon>
        <taxon>Solanaceae</taxon>
        <taxon>Solanoideae</taxon>
        <taxon>Solaneae</taxon>
        <taxon>Solanum</taxon>
    </lineage>
</organism>
<proteinExistence type="predicted"/>
<dbReference type="PANTHER" id="PTHR48061">
    <property type="entry name" value="LEUCINE-RICH REPEAT RECEPTOR PROTEIN KINASE EMS1-LIKE-RELATED"/>
    <property type="match status" value="1"/>
</dbReference>
<keyword evidence="4 7" id="KW-1133">Transmembrane helix</keyword>
<feature type="transmembrane region" description="Helical" evidence="7">
    <location>
        <begin position="233"/>
        <end position="251"/>
    </location>
</feature>
<evidence type="ECO:0000256" key="3">
    <source>
        <dbReference type="ARBA" id="ARBA00022729"/>
    </source>
</evidence>
<dbReference type="PANTHER" id="PTHR48061:SF10">
    <property type="entry name" value="LEUCINE-RICH REPEAT-CONTAINING N-TERMINAL PLANT-TYPE DOMAIN-CONTAINING PROTEIN"/>
    <property type="match status" value="1"/>
</dbReference>
<dbReference type="SUPFAM" id="SSF52058">
    <property type="entry name" value="L domain-like"/>
    <property type="match status" value="1"/>
</dbReference>
<evidence type="ECO:0000256" key="4">
    <source>
        <dbReference type="ARBA" id="ARBA00022989"/>
    </source>
</evidence>
<keyword evidence="6" id="KW-0325">Glycoprotein</keyword>
<evidence type="ECO:0000256" key="6">
    <source>
        <dbReference type="ARBA" id="ARBA00023180"/>
    </source>
</evidence>
<dbReference type="Gene3D" id="3.80.10.10">
    <property type="entry name" value="Ribonuclease Inhibitor"/>
    <property type="match status" value="1"/>
</dbReference>
<evidence type="ECO:0000256" key="1">
    <source>
        <dbReference type="ARBA" id="ARBA00004479"/>
    </source>
</evidence>
<dbReference type="InterPro" id="IPR046956">
    <property type="entry name" value="RLP23-like"/>
</dbReference>
<evidence type="ECO:0000313" key="9">
    <source>
        <dbReference type="Proteomes" id="UP000826656"/>
    </source>
</evidence>
<dbReference type="Proteomes" id="UP000826656">
    <property type="component" value="Unassembled WGS sequence"/>
</dbReference>
<gene>
    <name evidence="8" type="ORF">KY290_008021</name>
</gene>
<dbReference type="InterPro" id="IPR032675">
    <property type="entry name" value="LRR_dom_sf"/>
</dbReference>
<accession>A0ABQ7W9C1</accession>
<evidence type="ECO:0000313" key="8">
    <source>
        <dbReference type="EMBL" id="KAH0776610.1"/>
    </source>
</evidence>
<evidence type="ECO:0000256" key="5">
    <source>
        <dbReference type="ARBA" id="ARBA00023136"/>
    </source>
</evidence>
<dbReference type="InterPro" id="IPR001611">
    <property type="entry name" value="Leu-rich_rpt"/>
</dbReference>
<dbReference type="EMBL" id="JAIVGD010000003">
    <property type="protein sequence ID" value="KAH0776610.1"/>
    <property type="molecule type" value="Genomic_DNA"/>
</dbReference>
<comment type="subcellular location">
    <subcellularLocation>
        <location evidence="1">Membrane</location>
        <topology evidence="1">Single-pass type I membrane protein</topology>
    </subcellularLocation>
</comment>
<evidence type="ECO:0000256" key="2">
    <source>
        <dbReference type="ARBA" id="ARBA00022692"/>
    </source>
</evidence>
<evidence type="ECO:0000256" key="7">
    <source>
        <dbReference type="SAM" id="Phobius"/>
    </source>
</evidence>
<dbReference type="Pfam" id="PF00560">
    <property type="entry name" value="LRR_1"/>
    <property type="match status" value="1"/>
</dbReference>
<keyword evidence="9" id="KW-1185">Reference proteome</keyword>
<keyword evidence="3" id="KW-0732">Signal</keyword>
<protein>
    <submittedName>
        <fullName evidence="8">Uncharacterized protein</fullName>
    </submittedName>
</protein>